<feature type="region of interest" description="Disordered" evidence="1">
    <location>
        <begin position="376"/>
        <end position="634"/>
    </location>
</feature>
<feature type="compositionally biased region" description="Pro residues" evidence="1">
    <location>
        <begin position="402"/>
        <end position="411"/>
    </location>
</feature>
<evidence type="ECO:0000256" key="1">
    <source>
        <dbReference type="SAM" id="MobiDB-lite"/>
    </source>
</evidence>
<reference evidence="2 3" key="1">
    <citation type="submission" date="2014-02" db="EMBL/GenBank/DDBJ databases">
        <title>The genome sequence of the entomopathogenic fungus Metarhizium robertsii ARSEF 2575.</title>
        <authorList>
            <person name="Giuliano Garisto Donzelli B."/>
            <person name="Roe B.A."/>
            <person name="Macmil S.L."/>
            <person name="Krasnoff S.B."/>
            <person name="Gibson D.M."/>
        </authorList>
    </citation>
    <scope>NUCLEOTIDE SEQUENCE [LARGE SCALE GENOMIC DNA]</scope>
    <source>
        <strain evidence="2 3">ARSEF 2575</strain>
    </source>
</reference>
<feature type="compositionally biased region" description="Low complexity" evidence="1">
    <location>
        <begin position="419"/>
        <end position="428"/>
    </location>
</feature>
<proteinExistence type="predicted"/>
<evidence type="ECO:0000313" key="2">
    <source>
        <dbReference type="EMBL" id="EXU95895.1"/>
    </source>
</evidence>
<feature type="compositionally biased region" description="Low complexity" evidence="1">
    <location>
        <begin position="598"/>
        <end position="621"/>
    </location>
</feature>
<dbReference type="AlphaFoldDB" id="A0A014MX09"/>
<feature type="compositionally biased region" description="Polar residues" evidence="1">
    <location>
        <begin position="432"/>
        <end position="445"/>
    </location>
</feature>
<gene>
    <name evidence="2" type="ORF">X797_011017</name>
</gene>
<evidence type="ECO:0000313" key="3">
    <source>
        <dbReference type="Proteomes" id="UP000030151"/>
    </source>
</evidence>
<dbReference type="HOGENOM" id="CLU_025073_0_0_1"/>
<dbReference type="EMBL" id="JELW01000061">
    <property type="protein sequence ID" value="EXU95895.1"/>
    <property type="molecule type" value="Genomic_DNA"/>
</dbReference>
<feature type="compositionally biased region" description="Low complexity" evidence="1">
    <location>
        <begin position="381"/>
        <end position="394"/>
    </location>
</feature>
<name>A0A014MX09_9HYPO</name>
<dbReference type="Proteomes" id="UP000030151">
    <property type="component" value="Unassembled WGS sequence"/>
</dbReference>
<comment type="caution">
    <text evidence="2">The sequence shown here is derived from an EMBL/GenBank/DDBJ whole genome shotgun (WGS) entry which is preliminary data.</text>
</comment>
<feature type="compositionally biased region" description="Basic and acidic residues" evidence="1">
    <location>
        <begin position="493"/>
        <end position="511"/>
    </location>
</feature>
<organism evidence="2 3">
    <name type="scientific">Metarhizium robertsii</name>
    <dbReference type="NCBI Taxonomy" id="568076"/>
    <lineage>
        <taxon>Eukaryota</taxon>
        <taxon>Fungi</taxon>
        <taxon>Dikarya</taxon>
        <taxon>Ascomycota</taxon>
        <taxon>Pezizomycotina</taxon>
        <taxon>Sordariomycetes</taxon>
        <taxon>Hypocreomycetidae</taxon>
        <taxon>Hypocreales</taxon>
        <taxon>Clavicipitaceae</taxon>
        <taxon>Metarhizium</taxon>
    </lineage>
</organism>
<feature type="compositionally biased region" description="Acidic residues" evidence="1">
    <location>
        <begin position="462"/>
        <end position="472"/>
    </location>
</feature>
<accession>A0A014MX09</accession>
<feature type="region of interest" description="Disordered" evidence="1">
    <location>
        <begin position="235"/>
        <end position="350"/>
    </location>
</feature>
<feature type="region of interest" description="Disordered" evidence="1">
    <location>
        <begin position="29"/>
        <end position="132"/>
    </location>
</feature>
<dbReference type="OrthoDB" id="5096121at2759"/>
<sequence length="693" mass="75687">MPRRAIPAEQKENVARLREKYKNDPYVQVAGDRTTRPNVASDLHSRASHQYQSMQKLERHTERAHVAQQVGDTRAVSISSTTPGASTPPTQLPPPPPAPSQLLVSRTTEKGVRDPAAEDVEECRTPSNQSNMLYPAVSVDQTGKPSVEDTRAHRERILRELMAQEAKERERNPIINNATSSALEAPIISGAVTSRLITDLTFRPRPQIEQTQQERHGKSPTKVPPAPAVEHAEAANPIAAPATSEVGRIDRPCNSGRRLQDTLEHATRLEADRAQRRRERELDQLLRASKTRTKSNQVKDSSQQPSIRRQDASQRSHFATKPAAKPATSRTGAHTAANNATRSELRVELPVRRVQENNETMEDVIAVTANRPRQATAVTISSTSSRETTSTTATERAEFLTPRPPQSPPPVWKATDAYSSSSASQSEEGSNRRSGNASEVTETPSPSLPTEARPQTPSSMDKDEDEDEDEESLASPSRKLPQHHHISPISGFHESRTTSRDRAKIRARESSILDIEALNIRDKSSLASTTSEESVGDRSLIPAGEADSDYRPSSPIPIAGEESEASTIGAFGPDSGPATPASSRHTSDLFSPSDPTVSHMSMLSSPGMSSASSPSKSDGNSTPTSRPRPGGSHRVLDRYLGANFDQETRGGADFLAKQGKVYQQVIRTFFDIKCDCKFVGITGQFLLLRFYSV</sequence>
<protein>
    <submittedName>
        <fullName evidence="2">Uncharacterized protein</fullName>
    </submittedName>
</protein>
<feature type="compositionally biased region" description="Polar residues" evidence="1">
    <location>
        <begin position="294"/>
        <end position="307"/>
    </location>
</feature>
<feature type="compositionally biased region" description="Basic and acidic residues" evidence="1">
    <location>
        <begin position="107"/>
        <end position="116"/>
    </location>
</feature>
<feature type="compositionally biased region" description="Basic and acidic residues" evidence="1">
    <location>
        <begin position="258"/>
        <end position="284"/>
    </location>
</feature>
<feature type="compositionally biased region" description="Low complexity" evidence="1">
    <location>
        <begin position="77"/>
        <end position="89"/>
    </location>
</feature>
<feature type="compositionally biased region" description="Polar residues" evidence="1">
    <location>
        <begin position="328"/>
        <end position="342"/>
    </location>
</feature>
<feature type="compositionally biased region" description="Pro residues" evidence="1">
    <location>
        <begin position="90"/>
        <end position="99"/>
    </location>
</feature>
<feature type="compositionally biased region" description="Basic and acidic residues" evidence="1">
    <location>
        <begin position="56"/>
        <end position="65"/>
    </location>
</feature>
<feature type="compositionally biased region" description="Polar residues" evidence="1">
    <location>
        <begin position="580"/>
        <end position="596"/>
    </location>
</feature>